<reference evidence="1 2" key="1">
    <citation type="submission" date="2024-11" db="EMBL/GenBank/DDBJ databases">
        <title>Chromosome-level genome assembly of Eucalyptus globulus Labill. provides insights into its genome evolution.</title>
        <authorList>
            <person name="Li X."/>
        </authorList>
    </citation>
    <scope>NUCLEOTIDE SEQUENCE [LARGE SCALE GENOMIC DNA]</scope>
    <source>
        <strain evidence="1">CL2024</strain>
        <tissue evidence="1">Fresh tender leaves</tissue>
    </source>
</reference>
<dbReference type="AlphaFoldDB" id="A0ABD3JL07"/>
<evidence type="ECO:0000313" key="1">
    <source>
        <dbReference type="EMBL" id="KAL3727049.1"/>
    </source>
</evidence>
<protein>
    <submittedName>
        <fullName evidence="1">Uncharacterized protein</fullName>
    </submittedName>
</protein>
<evidence type="ECO:0000313" key="2">
    <source>
        <dbReference type="Proteomes" id="UP001634007"/>
    </source>
</evidence>
<comment type="caution">
    <text evidence="1">The sequence shown here is derived from an EMBL/GenBank/DDBJ whole genome shotgun (WGS) entry which is preliminary data.</text>
</comment>
<dbReference type="Proteomes" id="UP001634007">
    <property type="component" value="Unassembled WGS sequence"/>
</dbReference>
<dbReference type="EMBL" id="JBJKBG010000008">
    <property type="protein sequence ID" value="KAL3727049.1"/>
    <property type="molecule type" value="Genomic_DNA"/>
</dbReference>
<proteinExistence type="predicted"/>
<sequence length="133" mass="14343">MRRCGRERGAQSGSALAVLNQLTPGVKSRDLFRLFDSRRDLFQLDGVHCYPPRIIGQRVASIILVMSLASSSQLTTMARCCSVNVAACTASDLASPCLAFRLQIHSSNYSGVGLEVVRTRTEAHTGGAGRELC</sequence>
<organism evidence="1 2">
    <name type="scientific">Eucalyptus globulus</name>
    <name type="common">Tasmanian blue gum</name>
    <dbReference type="NCBI Taxonomy" id="34317"/>
    <lineage>
        <taxon>Eukaryota</taxon>
        <taxon>Viridiplantae</taxon>
        <taxon>Streptophyta</taxon>
        <taxon>Embryophyta</taxon>
        <taxon>Tracheophyta</taxon>
        <taxon>Spermatophyta</taxon>
        <taxon>Magnoliopsida</taxon>
        <taxon>eudicotyledons</taxon>
        <taxon>Gunneridae</taxon>
        <taxon>Pentapetalae</taxon>
        <taxon>rosids</taxon>
        <taxon>malvids</taxon>
        <taxon>Myrtales</taxon>
        <taxon>Myrtaceae</taxon>
        <taxon>Myrtoideae</taxon>
        <taxon>Eucalypteae</taxon>
        <taxon>Eucalyptus</taxon>
    </lineage>
</organism>
<gene>
    <name evidence="1" type="ORF">ACJRO7_031884</name>
</gene>
<name>A0ABD3JL07_EUCGL</name>
<keyword evidence="2" id="KW-1185">Reference proteome</keyword>
<accession>A0ABD3JL07</accession>